<organism evidence="2 3">
    <name type="scientific">Seiridium cardinale</name>
    <dbReference type="NCBI Taxonomy" id="138064"/>
    <lineage>
        <taxon>Eukaryota</taxon>
        <taxon>Fungi</taxon>
        <taxon>Dikarya</taxon>
        <taxon>Ascomycota</taxon>
        <taxon>Pezizomycotina</taxon>
        <taxon>Sordariomycetes</taxon>
        <taxon>Xylariomycetidae</taxon>
        <taxon>Amphisphaeriales</taxon>
        <taxon>Sporocadaceae</taxon>
        <taxon>Seiridium</taxon>
    </lineage>
</organism>
<dbReference type="Proteomes" id="UP001465668">
    <property type="component" value="Unassembled WGS sequence"/>
</dbReference>
<evidence type="ECO:0000313" key="2">
    <source>
        <dbReference type="EMBL" id="KAK9775015.1"/>
    </source>
</evidence>
<name>A0ABR2XN31_9PEZI</name>
<proteinExistence type="predicted"/>
<dbReference type="EMBL" id="JARVKM010000037">
    <property type="protein sequence ID" value="KAK9775015.1"/>
    <property type="molecule type" value="Genomic_DNA"/>
</dbReference>
<reference evidence="2 3" key="1">
    <citation type="submission" date="2024-02" db="EMBL/GenBank/DDBJ databases">
        <title>First draft genome assembly of two strains of Seiridium cardinale.</title>
        <authorList>
            <person name="Emiliani G."/>
            <person name="Scali E."/>
        </authorList>
    </citation>
    <scope>NUCLEOTIDE SEQUENCE [LARGE SCALE GENOMIC DNA]</scope>
    <source>
        <strain evidence="2 3">BM-138-000479</strain>
    </source>
</reference>
<feature type="signal peptide" evidence="1">
    <location>
        <begin position="1"/>
        <end position="18"/>
    </location>
</feature>
<keyword evidence="1" id="KW-0732">Signal</keyword>
<comment type="caution">
    <text evidence="2">The sequence shown here is derived from an EMBL/GenBank/DDBJ whole genome shotgun (WGS) entry which is preliminary data.</text>
</comment>
<protein>
    <submittedName>
        <fullName evidence="2">Uncharacterized protein</fullName>
    </submittedName>
</protein>
<keyword evidence="3" id="KW-1185">Reference proteome</keyword>
<evidence type="ECO:0000256" key="1">
    <source>
        <dbReference type="SAM" id="SignalP"/>
    </source>
</evidence>
<gene>
    <name evidence="2" type="ORF">SCAR479_08289</name>
</gene>
<accession>A0ABR2XN31</accession>
<sequence length="146" mass="15985">MNFKQFFSLAVLTTAALASPLPLNGTAMTTESSADQPMPRCTSTSARSTLTGGFEAGRPGKVPYRKFPLCYVDCFDSEGTDDKTWPAIGDIRDLTTEEFCHTQWTWVGTWFKEHLQFCTGGACAHCSPQCNEDAKTYFDSLCGTPG</sequence>
<evidence type="ECO:0000313" key="3">
    <source>
        <dbReference type="Proteomes" id="UP001465668"/>
    </source>
</evidence>
<feature type="chain" id="PRO_5045398786" evidence="1">
    <location>
        <begin position="19"/>
        <end position="146"/>
    </location>
</feature>